<dbReference type="InterPro" id="IPR050638">
    <property type="entry name" value="AA-Vitamin_Transporters"/>
</dbReference>
<dbReference type="Pfam" id="PF00892">
    <property type="entry name" value="EamA"/>
    <property type="match status" value="2"/>
</dbReference>
<evidence type="ECO:0000256" key="2">
    <source>
        <dbReference type="ARBA" id="ARBA00007362"/>
    </source>
</evidence>
<feature type="transmembrane region" description="Helical" evidence="7">
    <location>
        <begin position="251"/>
        <end position="269"/>
    </location>
</feature>
<comment type="caution">
    <text evidence="9">The sequence shown here is derived from an EMBL/GenBank/DDBJ whole genome shotgun (WGS) entry which is preliminary data.</text>
</comment>
<dbReference type="EMBL" id="RZNX01000001">
    <property type="protein sequence ID" value="RUT35710.1"/>
    <property type="molecule type" value="Genomic_DNA"/>
</dbReference>
<keyword evidence="5 7" id="KW-1133">Transmembrane helix</keyword>
<dbReference type="GO" id="GO:0005886">
    <property type="term" value="C:plasma membrane"/>
    <property type="evidence" value="ECO:0007669"/>
    <property type="project" value="UniProtKB-SubCell"/>
</dbReference>
<feature type="transmembrane region" description="Helical" evidence="7">
    <location>
        <begin position="123"/>
        <end position="141"/>
    </location>
</feature>
<feature type="transmembrane region" description="Helical" evidence="7">
    <location>
        <begin position="67"/>
        <end position="89"/>
    </location>
</feature>
<dbReference type="PANTHER" id="PTHR32322:SF18">
    <property type="entry name" value="S-ADENOSYLMETHIONINE_S-ADENOSYLHOMOCYSTEINE TRANSPORTER"/>
    <property type="match status" value="1"/>
</dbReference>
<gene>
    <name evidence="9" type="ORF">EJP77_01440</name>
</gene>
<evidence type="ECO:0000256" key="3">
    <source>
        <dbReference type="ARBA" id="ARBA00022475"/>
    </source>
</evidence>
<feature type="domain" description="EamA" evidence="8">
    <location>
        <begin position="156"/>
        <end position="291"/>
    </location>
</feature>
<dbReference type="AlphaFoldDB" id="A0A3S1BW89"/>
<feature type="transmembrane region" description="Helical" evidence="7">
    <location>
        <begin position="275"/>
        <end position="292"/>
    </location>
</feature>
<dbReference type="InterPro" id="IPR037185">
    <property type="entry name" value="EmrE-like"/>
</dbReference>
<keyword evidence="10" id="KW-1185">Reference proteome</keyword>
<reference evidence="9 10" key="1">
    <citation type="submission" date="2018-12" db="EMBL/GenBank/DDBJ databases">
        <authorList>
            <person name="Sun L."/>
            <person name="Chen Z."/>
        </authorList>
    </citation>
    <scope>NUCLEOTIDE SEQUENCE [LARGE SCALE GENOMIC DNA]</scope>
    <source>
        <strain evidence="9 10">3-5-3</strain>
    </source>
</reference>
<proteinExistence type="inferred from homology"/>
<organism evidence="9 10">
    <name type="scientific">Paenibacillus zeisoli</name>
    <dbReference type="NCBI Taxonomy" id="2496267"/>
    <lineage>
        <taxon>Bacteria</taxon>
        <taxon>Bacillati</taxon>
        <taxon>Bacillota</taxon>
        <taxon>Bacilli</taxon>
        <taxon>Bacillales</taxon>
        <taxon>Paenibacillaceae</taxon>
        <taxon>Paenibacillus</taxon>
    </lineage>
</organism>
<dbReference type="PANTHER" id="PTHR32322">
    <property type="entry name" value="INNER MEMBRANE TRANSPORTER"/>
    <property type="match status" value="1"/>
</dbReference>
<dbReference type="Proteomes" id="UP000272464">
    <property type="component" value="Unassembled WGS sequence"/>
</dbReference>
<comment type="subcellular location">
    <subcellularLocation>
        <location evidence="1">Cell membrane</location>
        <topology evidence="1">Multi-pass membrane protein</topology>
    </subcellularLocation>
</comment>
<dbReference type="OrthoDB" id="9799821at2"/>
<feature type="domain" description="EamA" evidence="8">
    <location>
        <begin position="6"/>
        <end position="138"/>
    </location>
</feature>
<evidence type="ECO:0000256" key="1">
    <source>
        <dbReference type="ARBA" id="ARBA00004651"/>
    </source>
</evidence>
<evidence type="ECO:0000256" key="5">
    <source>
        <dbReference type="ARBA" id="ARBA00022989"/>
    </source>
</evidence>
<evidence type="ECO:0000259" key="8">
    <source>
        <dbReference type="Pfam" id="PF00892"/>
    </source>
</evidence>
<dbReference type="InterPro" id="IPR000620">
    <property type="entry name" value="EamA_dom"/>
</dbReference>
<accession>A0A3S1BW89</accession>
<keyword evidence="6 7" id="KW-0472">Membrane</keyword>
<comment type="similarity">
    <text evidence="2">Belongs to the EamA transporter family.</text>
</comment>
<evidence type="ECO:0000256" key="4">
    <source>
        <dbReference type="ARBA" id="ARBA00022692"/>
    </source>
</evidence>
<keyword evidence="3" id="KW-1003">Cell membrane</keyword>
<feature type="transmembrane region" description="Helical" evidence="7">
    <location>
        <begin position="95"/>
        <end position="116"/>
    </location>
</feature>
<feature type="transmembrane region" description="Helical" evidence="7">
    <location>
        <begin position="220"/>
        <end position="239"/>
    </location>
</feature>
<evidence type="ECO:0000256" key="7">
    <source>
        <dbReference type="SAM" id="Phobius"/>
    </source>
</evidence>
<dbReference type="RefSeq" id="WP_127197410.1">
    <property type="nucleotide sequence ID" value="NZ_RZNX01000001.1"/>
</dbReference>
<feature type="transmembrane region" description="Helical" evidence="7">
    <location>
        <begin position="153"/>
        <end position="175"/>
    </location>
</feature>
<feature type="transmembrane region" description="Helical" evidence="7">
    <location>
        <begin position="7"/>
        <end position="24"/>
    </location>
</feature>
<evidence type="ECO:0000313" key="9">
    <source>
        <dbReference type="EMBL" id="RUT35710.1"/>
    </source>
</evidence>
<protein>
    <submittedName>
        <fullName evidence="9">DMT family transporter</fullName>
    </submittedName>
</protein>
<keyword evidence="4 7" id="KW-0812">Transmembrane</keyword>
<feature type="transmembrane region" description="Helical" evidence="7">
    <location>
        <begin position="187"/>
        <end position="208"/>
    </location>
</feature>
<feature type="transmembrane region" description="Helical" evidence="7">
    <location>
        <begin position="30"/>
        <end position="55"/>
    </location>
</feature>
<name>A0A3S1BW89_9BACL</name>
<evidence type="ECO:0000256" key="6">
    <source>
        <dbReference type="ARBA" id="ARBA00023136"/>
    </source>
</evidence>
<sequence length="311" mass="33712">MRDRVKAYIAMAFAMFTVGSSIVVGKWVTLIFPVFLASLLRFGLASMLLILILLIVEGLPKITGRELLLLLLQSLTGIVLFNICLLYGLRWTPAVEGGIITSTTPLVISVLSVILFKDKIPMRAWSGVLLAVNGIVIIRLLDAPSSSDESGGFSWPGYALLGIAVISEALFTLIGKKLSGRLSPLAITTYVTIWGFVLFLPAGLYQAASFNFSLPSTRDWLCLIYLAVVVTVIGFALWYYGVSAVSTSTSASFTGIIAVSSLVLSSLLLHEPMGWNHLIGMAVVIGAVILSARSERQPKLAYQDHEKWKTN</sequence>
<dbReference type="SUPFAM" id="SSF103481">
    <property type="entry name" value="Multidrug resistance efflux transporter EmrE"/>
    <property type="match status" value="2"/>
</dbReference>
<evidence type="ECO:0000313" key="10">
    <source>
        <dbReference type="Proteomes" id="UP000272464"/>
    </source>
</evidence>